<evidence type="ECO:0000313" key="2">
    <source>
        <dbReference type="EMBL" id="KCW70480.1"/>
    </source>
</evidence>
<sequence length="218" mass="23790">MRKLAEKQICALLPVKTSKFNIRVMVASLVFAGFTSSGFLPLPVKIPLLALSAVFFVASFLKKKKAVDQSAARHENPALHHIGMVDKHFQQQTQQVAESDGEGSASQMVKLREESLNFPAGGESSDELIESGTFEPNFISSNNRSCGPLVCSSEDDDDDDGSLIEISLPGNVCSDDISTRFVVEKQEATEILTDDEINEEDSLLELDISMGSIRCSKF</sequence>
<feature type="transmembrane region" description="Helical" evidence="1">
    <location>
        <begin position="46"/>
        <end position="61"/>
    </location>
</feature>
<gene>
    <name evidence="2" type="ORF">EUGRSUZ_F03692</name>
</gene>
<dbReference type="OMA" id="HENPALH"/>
<dbReference type="PANTHER" id="PTHR35708">
    <property type="entry name" value="GB|AAD25831.1"/>
    <property type="match status" value="1"/>
</dbReference>
<name>A0A059BXW3_EUCGR</name>
<dbReference type="PANTHER" id="PTHR35708:SF3">
    <property type="entry name" value="GB|AAD25831.1"/>
    <property type="match status" value="1"/>
</dbReference>
<reference evidence="2" key="1">
    <citation type="submission" date="2013-07" db="EMBL/GenBank/DDBJ databases">
        <title>The genome of Eucalyptus grandis.</title>
        <authorList>
            <person name="Schmutz J."/>
            <person name="Hayes R."/>
            <person name="Myburg A."/>
            <person name="Tuskan G."/>
            <person name="Grattapaglia D."/>
            <person name="Rokhsar D.S."/>
        </authorList>
    </citation>
    <scope>NUCLEOTIDE SEQUENCE</scope>
    <source>
        <tissue evidence="2">Leaf extractions</tissue>
    </source>
</reference>
<dbReference type="KEGG" id="egr:108960623"/>
<evidence type="ECO:0000256" key="1">
    <source>
        <dbReference type="SAM" id="Phobius"/>
    </source>
</evidence>
<keyword evidence="1" id="KW-0812">Transmembrane</keyword>
<dbReference type="EMBL" id="KK198758">
    <property type="protein sequence ID" value="KCW70480.1"/>
    <property type="molecule type" value="Genomic_DNA"/>
</dbReference>
<organism evidence="2">
    <name type="scientific">Eucalyptus grandis</name>
    <name type="common">Flooded gum</name>
    <dbReference type="NCBI Taxonomy" id="71139"/>
    <lineage>
        <taxon>Eukaryota</taxon>
        <taxon>Viridiplantae</taxon>
        <taxon>Streptophyta</taxon>
        <taxon>Embryophyta</taxon>
        <taxon>Tracheophyta</taxon>
        <taxon>Spermatophyta</taxon>
        <taxon>Magnoliopsida</taxon>
        <taxon>eudicotyledons</taxon>
        <taxon>Gunneridae</taxon>
        <taxon>Pentapetalae</taxon>
        <taxon>rosids</taxon>
        <taxon>malvids</taxon>
        <taxon>Myrtales</taxon>
        <taxon>Myrtaceae</taxon>
        <taxon>Myrtoideae</taxon>
        <taxon>Eucalypteae</taxon>
        <taxon>Eucalyptus</taxon>
    </lineage>
</organism>
<dbReference type="InParanoid" id="A0A059BXW3"/>
<feature type="transmembrane region" description="Helical" evidence="1">
    <location>
        <begin position="20"/>
        <end position="40"/>
    </location>
</feature>
<dbReference type="OrthoDB" id="1643027at2759"/>
<dbReference type="Gramene" id="KCW70480">
    <property type="protein sequence ID" value="KCW70480"/>
    <property type="gene ID" value="EUGRSUZ_F03692"/>
</dbReference>
<protein>
    <submittedName>
        <fullName evidence="2">Uncharacterized protein</fullName>
    </submittedName>
</protein>
<dbReference type="AlphaFoldDB" id="A0A059BXW3"/>
<accession>A0A059BXW3</accession>
<keyword evidence="1" id="KW-1133">Transmembrane helix</keyword>
<proteinExistence type="predicted"/>
<keyword evidence="1" id="KW-0472">Membrane</keyword>